<dbReference type="InterPro" id="IPR002421">
    <property type="entry name" value="5-3_exonuclease"/>
</dbReference>
<keyword evidence="4 16" id="KW-0808">Transferase</keyword>
<dbReference type="EMBL" id="FQZE01000016">
    <property type="protein sequence ID" value="SHJ33183.1"/>
    <property type="molecule type" value="Genomic_DNA"/>
</dbReference>
<dbReference type="Gene3D" id="3.30.420.10">
    <property type="entry name" value="Ribonuclease H-like superfamily/Ribonuclease H"/>
    <property type="match status" value="1"/>
</dbReference>
<comment type="catalytic activity">
    <reaction evidence="14 16">
        <text>DNA(n) + a 2'-deoxyribonucleoside 5'-triphosphate = DNA(n+1) + diphosphate</text>
        <dbReference type="Rhea" id="RHEA:22508"/>
        <dbReference type="Rhea" id="RHEA-COMP:17339"/>
        <dbReference type="Rhea" id="RHEA-COMP:17340"/>
        <dbReference type="ChEBI" id="CHEBI:33019"/>
        <dbReference type="ChEBI" id="CHEBI:61560"/>
        <dbReference type="ChEBI" id="CHEBI:173112"/>
        <dbReference type="EC" id="2.7.7.7"/>
    </reaction>
</comment>
<comment type="function">
    <text evidence="16">In addition to polymerase activity, this DNA polymerase exhibits 3'-5' and 5'-3' exonuclease activity.</text>
</comment>
<dbReference type="FunFam" id="1.10.150.20:FF:000002">
    <property type="entry name" value="DNA polymerase I"/>
    <property type="match status" value="1"/>
</dbReference>
<evidence type="ECO:0000256" key="6">
    <source>
        <dbReference type="ARBA" id="ARBA00022705"/>
    </source>
</evidence>
<dbReference type="GO" id="GO:0006261">
    <property type="term" value="P:DNA-templated DNA replication"/>
    <property type="evidence" value="ECO:0007669"/>
    <property type="project" value="UniProtKB-UniRule"/>
</dbReference>
<dbReference type="Pfam" id="PF01367">
    <property type="entry name" value="5_3_exonuc"/>
    <property type="match status" value="1"/>
</dbReference>
<dbReference type="FunFam" id="3.40.50.1010:FF:000001">
    <property type="entry name" value="DNA polymerase I"/>
    <property type="match status" value="1"/>
</dbReference>
<dbReference type="SMART" id="SM00279">
    <property type="entry name" value="HhH2"/>
    <property type="match status" value="1"/>
</dbReference>
<dbReference type="FunFam" id="1.10.150.20:FF:000003">
    <property type="entry name" value="DNA polymerase I"/>
    <property type="match status" value="1"/>
</dbReference>
<dbReference type="InterPro" id="IPR008918">
    <property type="entry name" value="HhH2"/>
</dbReference>
<dbReference type="AlphaFoldDB" id="A0A1M6IFL1"/>
<dbReference type="Pfam" id="PF01612">
    <property type="entry name" value="DNA_pol_A_exo1"/>
    <property type="match status" value="1"/>
</dbReference>
<dbReference type="PRINTS" id="PR00868">
    <property type="entry name" value="DNAPOLI"/>
</dbReference>
<sequence length="923" mass="105556">MTENSPKKLFLLDAYALIYRSYYAFIRNPRFNSKGVNTSAMLGFTNTLTQLLEAEDPHYIGVVFDVSAPTFRHEMYKEYKANREEMPEDLRKSVPYIRKIIEAFNIPIIEKKGFEADDVIGTLAQKAKPEGFDTFMMTPDKDYAQLVEDHVRMYKPAKQGGSAEVWGPEEVKKKFGIEDTDQVIDILGLMGDSADNIPGCPGIGPKTAEKLIAKYGSIDGIYENIDDLKGKQKENLLEFKDQVYLSRKLVTIIQDVPIEFDKKGLTRDEPDKEALKAIFEDLEFRTLAQRLGLEEVKPSVATQQSLFGDVEAAQPAAQKRENLESVPHQYYLVENEMQRASLRAELSVTEAFCFDTETTGLDTHSSEIVCLSFSFRKHEAYCVLLPSKKEEAQKVMDEFRDIFADENILKIAQNIKYDMLMLSNYGIEVKGKLYDTMLAHYLIQPEQKHNLDYLCDIYLNYEKVPTENLIGKKGKNQLSMRSVGKEKLRDYACEDADLTFQLKQALDPKLDEYEMRELFETMEMPLVPVLVHMENAGVKINSEVLKEYAKKLRKQIIEIEKEIHEMAGEEFNVSSPKQLGPILFEKLKIDTNARKTKTKQYSTSEEVLVRLADRHPIVNKILEFRGLKKLLSTYVEALPEIVNKRTGKIHSSFNQAITSTGRLSSINPNLQNIPIRDEAGREIRRAFIPSDEEHTFLSADYSQIELRIMAALSKDEEMLKAFNEGKDIHSITAAKIYKVPENEVTSDMRRKAKTANFGIIYGISAYGLSQRLNIPRKEAKELIDGYFENFPKIKGFMDRQIELARNKGYVQTIKGRKRYLNDINSANGTVRGMAERNAINAPIQGSAADIIKMAMIKIFESFKNEKLKSKMILQVHDELNFDVFKTELEEVKKIVKNEMENAVHFDVPLTVEMNAADNWLDAH</sequence>
<dbReference type="InterPro" id="IPR012337">
    <property type="entry name" value="RNaseH-like_sf"/>
</dbReference>
<dbReference type="Pfam" id="PF00476">
    <property type="entry name" value="DNA_pol_A"/>
    <property type="match status" value="1"/>
</dbReference>
<keyword evidence="7" id="KW-0540">Nuclease</keyword>
<dbReference type="FunFam" id="1.20.1060.10:FF:000001">
    <property type="entry name" value="DNA polymerase I"/>
    <property type="match status" value="1"/>
</dbReference>
<dbReference type="Gene3D" id="3.40.50.1010">
    <property type="entry name" value="5'-nuclease"/>
    <property type="match status" value="1"/>
</dbReference>
<evidence type="ECO:0000256" key="2">
    <source>
        <dbReference type="ARBA" id="ARBA00012417"/>
    </source>
</evidence>
<dbReference type="InterPro" id="IPR018320">
    <property type="entry name" value="DNA_polymerase_1"/>
</dbReference>
<dbReference type="GO" id="GO:0003887">
    <property type="term" value="F:DNA-directed DNA polymerase activity"/>
    <property type="evidence" value="ECO:0007669"/>
    <property type="project" value="UniProtKB-UniRule"/>
</dbReference>
<comment type="similarity">
    <text evidence="1 16">Belongs to the DNA polymerase type-A family.</text>
</comment>
<dbReference type="SUPFAM" id="SSF88723">
    <property type="entry name" value="PIN domain-like"/>
    <property type="match status" value="1"/>
</dbReference>
<dbReference type="InterPro" id="IPR036279">
    <property type="entry name" value="5-3_exonuclease_C_sf"/>
</dbReference>
<dbReference type="InterPro" id="IPR020046">
    <property type="entry name" value="5-3_exonucl_a-hlix_arch_N"/>
</dbReference>
<gene>
    <name evidence="16" type="primary">polA</name>
    <name evidence="21" type="ORF">SAMN05444280_11687</name>
</gene>
<dbReference type="Gene3D" id="1.10.150.20">
    <property type="entry name" value="5' to 3' exonuclease, C-terminal subdomain"/>
    <property type="match status" value="2"/>
</dbReference>
<dbReference type="InterPro" id="IPR036397">
    <property type="entry name" value="RNaseH_sf"/>
</dbReference>
<evidence type="ECO:0000256" key="5">
    <source>
        <dbReference type="ARBA" id="ARBA00022695"/>
    </source>
</evidence>
<evidence type="ECO:0000256" key="16">
    <source>
        <dbReference type="RuleBase" id="RU004460"/>
    </source>
</evidence>
<dbReference type="InterPro" id="IPR020045">
    <property type="entry name" value="DNA_polI_H3TH"/>
</dbReference>
<dbReference type="PANTHER" id="PTHR10133:SF27">
    <property type="entry name" value="DNA POLYMERASE NU"/>
    <property type="match status" value="1"/>
</dbReference>
<dbReference type="GO" id="GO:0006302">
    <property type="term" value="P:double-strand break repair"/>
    <property type="evidence" value="ECO:0007669"/>
    <property type="project" value="TreeGrafter"/>
</dbReference>
<dbReference type="PROSITE" id="PS00447">
    <property type="entry name" value="DNA_POLYMERASE_A"/>
    <property type="match status" value="1"/>
</dbReference>
<name>A0A1M6IFL1_9BACT</name>
<dbReference type="InterPro" id="IPR002298">
    <property type="entry name" value="DNA_polymerase_A"/>
</dbReference>
<dbReference type="NCBIfam" id="TIGR00593">
    <property type="entry name" value="pola"/>
    <property type="match status" value="1"/>
</dbReference>
<organism evidence="21 22">
    <name type="scientific">Tangfeifania diversioriginum</name>
    <dbReference type="NCBI Taxonomy" id="1168035"/>
    <lineage>
        <taxon>Bacteria</taxon>
        <taxon>Pseudomonadati</taxon>
        <taxon>Bacteroidota</taxon>
        <taxon>Bacteroidia</taxon>
        <taxon>Marinilabiliales</taxon>
        <taxon>Prolixibacteraceae</taxon>
        <taxon>Tangfeifania</taxon>
    </lineage>
</organism>
<dbReference type="CDD" id="cd09859">
    <property type="entry name" value="PIN_53EXO"/>
    <property type="match status" value="1"/>
</dbReference>
<dbReference type="EC" id="2.7.7.7" evidence="2 15"/>
<feature type="coiled-coil region" evidence="17">
    <location>
        <begin position="542"/>
        <end position="569"/>
    </location>
</feature>
<keyword evidence="11 16" id="KW-0239">DNA-directed DNA polymerase</keyword>
<dbReference type="InterPro" id="IPR001098">
    <property type="entry name" value="DNA-dir_DNA_pol_A_palm_dom"/>
</dbReference>
<dbReference type="SMART" id="SM00475">
    <property type="entry name" value="53EXOc"/>
    <property type="match status" value="1"/>
</dbReference>
<dbReference type="NCBIfam" id="NF004397">
    <property type="entry name" value="PRK05755.1"/>
    <property type="match status" value="1"/>
</dbReference>
<evidence type="ECO:0000256" key="3">
    <source>
        <dbReference type="ARBA" id="ARBA00020311"/>
    </source>
</evidence>
<feature type="domain" description="5'-3' exonuclease" evidence="19">
    <location>
        <begin position="7"/>
        <end position="268"/>
    </location>
</feature>
<dbReference type="Pfam" id="PF02739">
    <property type="entry name" value="5_3_exonuc_N"/>
    <property type="match status" value="1"/>
</dbReference>
<dbReference type="CDD" id="cd06139">
    <property type="entry name" value="DNA_polA_I_Ecoli_like_exo"/>
    <property type="match status" value="1"/>
</dbReference>
<keyword evidence="6 16" id="KW-0235">DNA replication</keyword>
<dbReference type="PANTHER" id="PTHR10133">
    <property type="entry name" value="DNA POLYMERASE I"/>
    <property type="match status" value="1"/>
</dbReference>
<dbReference type="GO" id="GO:0008408">
    <property type="term" value="F:3'-5' exonuclease activity"/>
    <property type="evidence" value="ECO:0007669"/>
    <property type="project" value="UniProtKB-UniRule"/>
</dbReference>
<keyword evidence="8 16" id="KW-0227">DNA damage</keyword>
<dbReference type="SUPFAM" id="SSF47807">
    <property type="entry name" value="5' to 3' exonuclease, C-terminal subdomain"/>
    <property type="match status" value="1"/>
</dbReference>
<proteinExistence type="inferred from homology"/>
<accession>A0A1M6IFL1</accession>
<dbReference type="CDD" id="cd09898">
    <property type="entry name" value="H3TH_53EXO"/>
    <property type="match status" value="1"/>
</dbReference>
<dbReference type="CDD" id="cd08637">
    <property type="entry name" value="DNA_pol_A_pol_I_C"/>
    <property type="match status" value="1"/>
</dbReference>
<dbReference type="SMART" id="SM00482">
    <property type="entry name" value="POLAc"/>
    <property type="match status" value="1"/>
</dbReference>
<dbReference type="SUPFAM" id="SSF56672">
    <property type="entry name" value="DNA/RNA polymerases"/>
    <property type="match status" value="1"/>
</dbReference>
<keyword evidence="22" id="KW-1185">Reference proteome</keyword>
<reference evidence="21 22" key="1">
    <citation type="submission" date="2016-11" db="EMBL/GenBank/DDBJ databases">
        <authorList>
            <person name="Jaros S."/>
            <person name="Januszkiewicz K."/>
            <person name="Wedrychowicz H."/>
        </authorList>
    </citation>
    <scope>NUCLEOTIDE SEQUENCE [LARGE SCALE GENOMIC DNA]</scope>
    <source>
        <strain evidence="21 22">DSM 27063</strain>
    </source>
</reference>
<dbReference type="InterPro" id="IPR019760">
    <property type="entry name" value="DNA-dir_DNA_pol_A_CS"/>
</dbReference>
<dbReference type="SMART" id="SM00474">
    <property type="entry name" value="35EXOc"/>
    <property type="match status" value="1"/>
</dbReference>
<keyword evidence="10 16" id="KW-0269">Exonuclease</keyword>
<evidence type="ECO:0000259" key="19">
    <source>
        <dbReference type="SMART" id="SM00475"/>
    </source>
</evidence>
<dbReference type="RefSeq" id="WP_073169544.1">
    <property type="nucleotide sequence ID" value="NZ_FQZE01000016.1"/>
</dbReference>
<dbReference type="GO" id="GO:0008409">
    <property type="term" value="F:5'-3' exonuclease activity"/>
    <property type="evidence" value="ECO:0007669"/>
    <property type="project" value="UniProtKB-UniRule"/>
</dbReference>
<dbReference type="Proteomes" id="UP000184050">
    <property type="component" value="Unassembled WGS sequence"/>
</dbReference>
<feature type="domain" description="DNA-directed DNA polymerase family A palm" evidence="20">
    <location>
        <begin position="680"/>
        <end position="887"/>
    </location>
</feature>
<evidence type="ECO:0000256" key="8">
    <source>
        <dbReference type="ARBA" id="ARBA00022763"/>
    </source>
</evidence>
<evidence type="ECO:0000256" key="15">
    <source>
        <dbReference type="NCBIfam" id="TIGR00593"/>
    </source>
</evidence>
<dbReference type="InterPro" id="IPR002562">
    <property type="entry name" value="3'-5'_exonuclease_dom"/>
</dbReference>
<dbReference type="OrthoDB" id="9806424at2"/>
<dbReference type="GO" id="GO:0003677">
    <property type="term" value="F:DNA binding"/>
    <property type="evidence" value="ECO:0007669"/>
    <property type="project" value="UniProtKB-UniRule"/>
</dbReference>
<evidence type="ECO:0000313" key="22">
    <source>
        <dbReference type="Proteomes" id="UP000184050"/>
    </source>
</evidence>
<evidence type="ECO:0000256" key="7">
    <source>
        <dbReference type="ARBA" id="ARBA00022722"/>
    </source>
</evidence>
<evidence type="ECO:0000259" key="20">
    <source>
        <dbReference type="SMART" id="SM00482"/>
    </source>
</evidence>
<evidence type="ECO:0000259" key="18">
    <source>
        <dbReference type="SMART" id="SM00474"/>
    </source>
</evidence>
<dbReference type="STRING" id="1168035.SAMN05444280_11687"/>
<keyword evidence="12 16" id="KW-0238">DNA-binding</keyword>
<dbReference type="InterPro" id="IPR043502">
    <property type="entry name" value="DNA/RNA_pol_sf"/>
</dbReference>
<evidence type="ECO:0000256" key="17">
    <source>
        <dbReference type="SAM" id="Coils"/>
    </source>
</evidence>
<evidence type="ECO:0000256" key="4">
    <source>
        <dbReference type="ARBA" id="ARBA00022679"/>
    </source>
</evidence>
<dbReference type="Gene3D" id="3.30.70.370">
    <property type="match status" value="1"/>
</dbReference>
<feature type="domain" description="3'-5' exonuclease" evidence="18">
    <location>
        <begin position="330"/>
        <end position="511"/>
    </location>
</feature>
<evidence type="ECO:0000313" key="21">
    <source>
        <dbReference type="EMBL" id="SHJ33183.1"/>
    </source>
</evidence>
<evidence type="ECO:0000256" key="11">
    <source>
        <dbReference type="ARBA" id="ARBA00022932"/>
    </source>
</evidence>
<evidence type="ECO:0000256" key="1">
    <source>
        <dbReference type="ARBA" id="ARBA00007705"/>
    </source>
</evidence>
<dbReference type="InterPro" id="IPR029060">
    <property type="entry name" value="PIN-like_dom_sf"/>
</dbReference>
<evidence type="ECO:0000256" key="14">
    <source>
        <dbReference type="ARBA" id="ARBA00049244"/>
    </source>
</evidence>
<keyword evidence="9 16" id="KW-0378">Hydrolase</keyword>
<keyword evidence="5 16" id="KW-0548">Nucleotidyltransferase</keyword>
<evidence type="ECO:0000256" key="9">
    <source>
        <dbReference type="ARBA" id="ARBA00022801"/>
    </source>
</evidence>
<keyword evidence="13 16" id="KW-0234">DNA repair</keyword>
<keyword evidence="17" id="KW-0175">Coiled coil</keyword>
<evidence type="ECO:0000256" key="12">
    <source>
        <dbReference type="ARBA" id="ARBA00023125"/>
    </source>
</evidence>
<dbReference type="Gene3D" id="1.20.1060.10">
    <property type="entry name" value="Taq DNA Polymerase, Chain T, domain 4"/>
    <property type="match status" value="1"/>
</dbReference>
<dbReference type="SUPFAM" id="SSF53098">
    <property type="entry name" value="Ribonuclease H-like"/>
    <property type="match status" value="1"/>
</dbReference>
<evidence type="ECO:0000256" key="10">
    <source>
        <dbReference type="ARBA" id="ARBA00022839"/>
    </source>
</evidence>
<evidence type="ECO:0000256" key="13">
    <source>
        <dbReference type="ARBA" id="ARBA00023204"/>
    </source>
</evidence>
<protein>
    <recommendedName>
        <fullName evidence="3 15">DNA polymerase I</fullName>
        <ecNumber evidence="2 15">2.7.7.7</ecNumber>
    </recommendedName>
</protein>